<evidence type="ECO:0000256" key="1">
    <source>
        <dbReference type="SAM" id="SignalP"/>
    </source>
</evidence>
<sequence>MRKIFLAAILSAGCLSSAFAQTDNINTPKEKLYNHVFGVQLNDLMRQIFTFNNSTAAANTNPFLFTYNINRVKSGWGLRAGLGMTINSSTTNDNVTKRTSDINDMQFRLGVEKAFSLSNKWSTGVGIDGVIKTNDDKTTAVTNSGYIYTTNTVSKFTTLGAGGMAWLRYHLTDRILLGTETSFYYLRGSNKQTITTSNNGPFGNVDETKTDDDVTEGKISVPVVFYISVKF</sequence>
<evidence type="ECO:0000259" key="2">
    <source>
        <dbReference type="Pfam" id="PF21012"/>
    </source>
</evidence>
<dbReference type="RefSeq" id="WP_105038240.1">
    <property type="nucleotide sequence ID" value="NZ_PPSL01000002.1"/>
</dbReference>
<gene>
    <name evidence="3" type="ORF">CJD36_006050</name>
</gene>
<keyword evidence="1" id="KW-0732">Signal</keyword>
<keyword evidence="4" id="KW-1185">Reference proteome</keyword>
<dbReference type="AlphaFoldDB" id="A0A2S7SXK9"/>
<feature type="domain" description="DUF6850" evidence="2">
    <location>
        <begin position="44"/>
        <end position="189"/>
    </location>
</feature>
<protein>
    <recommendedName>
        <fullName evidence="2">DUF6850 domain-containing protein</fullName>
    </recommendedName>
</protein>
<dbReference type="OrthoDB" id="965683at2"/>
<evidence type="ECO:0000313" key="4">
    <source>
        <dbReference type="Proteomes" id="UP000239872"/>
    </source>
</evidence>
<dbReference type="Proteomes" id="UP000239872">
    <property type="component" value="Unassembled WGS sequence"/>
</dbReference>
<feature type="signal peptide" evidence="1">
    <location>
        <begin position="1"/>
        <end position="20"/>
    </location>
</feature>
<reference evidence="3 4" key="1">
    <citation type="submission" date="2018-01" db="EMBL/GenBank/DDBJ databases">
        <title>A novel member of the phylum Bacteroidetes isolated from glacier ice.</title>
        <authorList>
            <person name="Liu Q."/>
            <person name="Xin Y.-H."/>
        </authorList>
    </citation>
    <scope>NUCLEOTIDE SEQUENCE [LARGE SCALE GENOMIC DNA]</scope>
    <source>
        <strain evidence="3 4">RB1R16</strain>
    </source>
</reference>
<proteinExistence type="predicted"/>
<feature type="chain" id="PRO_5015758306" description="DUF6850 domain-containing protein" evidence="1">
    <location>
        <begin position="21"/>
        <end position="231"/>
    </location>
</feature>
<organism evidence="3 4">
    <name type="scientific">Flavipsychrobacter stenotrophus</name>
    <dbReference type="NCBI Taxonomy" id="2077091"/>
    <lineage>
        <taxon>Bacteria</taxon>
        <taxon>Pseudomonadati</taxon>
        <taxon>Bacteroidota</taxon>
        <taxon>Chitinophagia</taxon>
        <taxon>Chitinophagales</taxon>
        <taxon>Chitinophagaceae</taxon>
        <taxon>Flavipsychrobacter</taxon>
    </lineage>
</organism>
<evidence type="ECO:0000313" key="3">
    <source>
        <dbReference type="EMBL" id="PQJ11361.1"/>
    </source>
</evidence>
<dbReference type="Pfam" id="PF21012">
    <property type="entry name" value="DUF6850"/>
    <property type="match status" value="1"/>
</dbReference>
<comment type="caution">
    <text evidence="3">The sequence shown here is derived from an EMBL/GenBank/DDBJ whole genome shotgun (WGS) entry which is preliminary data.</text>
</comment>
<dbReference type="InterPro" id="IPR049236">
    <property type="entry name" value="DUF6850"/>
</dbReference>
<name>A0A2S7SXK9_9BACT</name>
<dbReference type="EMBL" id="PPSL01000002">
    <property type="protein sequence ID" value="PQJ11361.1"/>
    <property type="molecule type" value="Genomic_DNA"/>
</dbReference>
<accession>A0A2S7SXK9</accession>